<sequence length="349" mass="37304">MFSRLYNHKARFALASIVAILGGIGSASAAFKEIRDSWVLCDYASNCTLTLKSNNQSAPTFSLYRSSDAGALPHLRFSGFDPKPVSGKLSISVDGKPVVSADLSALKMHNDQFDYANASDVAKLIDAMKSGQKLTLQLNNKTYEYSLSGFVGGLIYVDEQQARNGTVAALQAKGKKPAPSAPDVSLITKIDQLPAQIRPDFSDENGVCGTNSGNSFATGGGFNAKIADGLNLIAMPCGSPGAYNQSYVFYSQSDDKVVPIPLPTISDDGPSTVDEAWNIDWTQSTKMLTAFFKARGLGDCGSYDVWKATDDGEGKVRFVLIEERSKGDCDGNYAGGPEKWPASWPVSAK</sequence>
<reference evidence="2 3" key="1">
    <citation type="journal article" date="2003" name="Int. J. Syst. Evol. Microbiol.">
        <title>Towards a standardized format for the description of a novel species (of an established genus): Ochrobactrum gallinifaecis sp. nov.</title>
        <authorList>
            <person name="Kampfer P."/>
            <person name="Buczolits S."/>
            <person name="Albrecht A."/>
            <person name="Busse H.J."/>
            <person name="Stackebrandt E."/>
        </authorList>
    </citation>
    <scope>NUCLEOTIDE SEQUENCE [LARGE SCALE GENOMIC DNA]</scope>
    <source>
        <strain evidence="2 3">ISO 196</strain>
    </source>
</reference>
<gene>
    <name evidence="2" type="ORF">FHY56_03470</name>
</gene>
<dbReference type="Proteomes" id="UP000315388">
    <property type="component" value="Unassembled WGS sequence"/>
</dbReference>
<keyword evidence="1" id="KW-0732">Signal</keyword>
<dbReference type="EMBL" id="VEWJ01000002">
    <property type="protein sequence ID" value="TPF76568.1"/>
    <property type="molecule type" value="Genomic_DNA"/>
</dbReference>
<feature type="signal peptide" evidence="1">
    <location>
        <begin position="1"/>
        <end position="29"/>
    </location>
</feature>
<feature type="chain" id="PRO_5021314055" evidence="1">
    <location>
        <begin position="30"/>
        <end position="349"/>
    </location>
</feature>
<dbReference type="Pfam" id="PF06674">
    <property type="entry name" value="DUF1176"/>
    <property type="match status" value="1"/>
</dbReference>
<name>A0A502BTT2_9HYPH</name>
<keyword evidence="3" id="KW-1185">Reference proteome</keyword>
<evidence type="ECO:0000313" key="2">
    <source>
        <dbReference type="EMBL" id="TPF76568.1"/>
    </source>
</evidence>
<organism evidence="2 3">
    <name type="scientific">Brucella gallinifaecis</name>
    <dbReference type="NCBI Taxonomy" id="215590"/>
    <lineage>
        <taxon>Bacteria</taxon>
        <taxon>Pseudomonadati</taxon>
        <taxon>Pseudomonadota</taxon>
        <taxon>Alphaproteobacteria</taxon>
        <taxon>Hyphomicrobiales</taxon>
        <taxon>Brucellaceae</taxon>
        <taxon>Brucella/Ochrobactrum group</taxon>
        <taxon>Brucella</taxon>
    </lineage>
</organism>
<evidence type="ECO:0000256" key="1">
    <source>
        <dbReference type="SAM" id="SignalP"/>
    </source>
</evidence>
<dbReference type="RefSeq" id="WP_140903781.1">
    <property type="nucleotide sequence ID" value="NZ_JBHTMD010000020.1"/>
</dbReference>
<evidence type="ECO:0000313" key="3">
    <source>
        <dbReference type="Proteomes" id="UP000315388"/>
    </source>
</evidence>
<proteinExistence type="predicted"/>
<protein>
    <submittedName>
        <fullName evidence="2">DUF1176 domain-containing protein</fullName>
    </submittedName>
</protein>
<dbReference type="OrthoDB" id="330924at2"/>
<dbReference type="InterPro" id="IPR009560">
    <property type="entry name" value="DUF1176"/>
</dbReference>
<dbReference type="AlphaFoldDB" id="A0A502BTT2"/>
<comment type="caution">
    <text evidence="2">The sequence shown here is derived from an EMBL/GenBank/DDBJ whole genome shotgun (WGS) entry which is preliminary data.</text>
</comment>
<accession>A0A502BTT2</accession>